<reference evidence="2 3" key="1">
    <citation type="submission" date="2018-05" db="EMBL/GenBank/DDBJ databases">
        <title>Genomic Encyclopedia of Type Strains, Phase IV (KMG-IV): sequencing the most valuable type-strain genomes for metagenomic binning, comparative biology and taxonomic classification.</title>
        <authorList>
            <person name="Goeker M."/>
        </authorList>
    </citation>
    <scope>NUCLEOTIDE SEQUENCE [LARGE SCALE GENOMIC DNA]</scope>
    <source>
        <strain evidence="2 3">DSM 14263</strain>
    </source>
</reference>
<sequence>MERVAAPPSRWSAADLARRLCRVLDIAAHAVERLAPAGYADAEQPANSLRPEKVVAETALLLLAAAAAAPAHPGVRAGIARAARRLLPHARGERVLRGLCLEPALALDYAHAHVCLERIGYPDPAFDALLDLSAQAAAGRERPPHRMLEQLWSADLHAGACSRRRGAALARLSQLNLPMDLLGGSREDAYAFTHALMYCARFGRPPLRLPRPRRAVLAEAEGALAHCLDAQDYDLAGELLLAWPLTGAAWSPAAAFAFRVLARVVDEAGFLPAPGTRLDRLELLQGDARKLYLLATSYHTIYVMGLLCAAALLPGRAPPASPPAAKPATGVAARLLAGCGDEAPPPHWREDFDRLAAPERDALAGLLLDVALHRRARRRDFAGLRALLGTAWELGLADRPVAGQAAELLQRAAVLQRLLPADRSPAVPAAG</sequence>
<protein>
    <recommendedName>
        <fullName evidence="1">DUF6895 domain-containing protein</fullName>
    </recommendedName>
</protein>
<dbReference type="Pfam" id="PF21836">
    <property type="entry name" value="DUF6895"/>
    <property type="match status" value="1"/>
</dbReference>
<accession>A0A316IIE8</accession>
<dbReference type="EMBL" id="QGHC01000001">
    <property type="protein sequence ID" value="PWK92863.1"/>
    <property type="molecule type" value="Genomic_DNA"/>
</dbReference>
<comment type="caution">
    <text evidence="2">The sequence shown here is derived from an EMBL/GenBank/DDBJ whole genome shotgun (WGS) entry which is preliminary data.</text>
</comment>
<dbReference type="OrthoDB" id="5141156at2"/>
<name>A0A316IIE8_9GAMM</name>
<dbReference type="InterPro" id="IPR054190">
    <property type="entry name" value="DUF6895"/>
</dbReference>
<gene>
    <name evidence="2" type="ORF">C7456_101201</name>
</gene>
<dbReference type="AlphaFoldDB" id="A0A316IIE8"/>
<dbReference type="RefSeq" id="WP_109721910.1">
    <property type="nucleotide sequence ID" value="NZ_MSZV01000045.1"/>
</dbReference>
<evidence type="ECO:0000313" key="2">
    <source>
        <dbReference type="EMBL" id="PWK92863.1"/>
    </source>
</evidence>
<organism evidence="2 3">
    <name type="scientific">Fulvimonas soli</name>
    <dbReference type="NCBI Taxonomy" id="155197"/>
    <lineage>
        <taxon>Bacteria</taxon>
        <taxon>Pseudomonadati</taxon>
        <taxon>Pseudomonadota</taxon>
        <taxon>Gammaproteobacteria</taxon>
        <taxon>Lysobacterales</taxon>
        <taxon>Rhodanobacteraceae</taxon>
        <taxon>Fulvimonas</taxon>
    </lineage>
</organism>
<dbReference type="Proteomes" id="UP000245812">
    <property type="component" value="Unassembled WGS sequence"/>
</dbReference>
<evidence type="ECO:0000313" key="3">
    <source>
        <dbReference type="Proteomes" id="UP000245812"/>
    </source>
</evidence>
<feature type="domain" description="DUF6895" evidence="1">
    <location>
        <begin position="22"/>
        <end position="309"/>
    </location>
</feature>
<evidence type="ECO:0000259" key="1">
    <source>
        <dbReference type="Pfam" id="PF21836"/>
    </source>
</evidence>
<proteinExistence type="predicted"/>
<keyword evidence="3" id="KW-1185">Reference proteome</keyword>